<dbReference type="AlphaFoldDB" id="A0A7W7B0Y2"/>
<dbReference type="EMBL" id="JACHNZ010000016">
    <property type="protein sequence ID" value="MBB4632020.1"/>
    <property type="molecule type" value="Genomic_DNA"/>
</dbReference>
<dbReference type="RefSeq" id="WP_184067785.1">
    <property type="nucleotide sequence ID" value="NZ_JACHNZ010000016.1"/>
</dbReference>
<accession>A0A7W7B0Y2</accession>
<name>A0A7W7B0Y2_9SPHN</name>
<proteinExistence type="predicted"/>
<comment type="caution">
    <text evidence="3">The sequence shown here is derived from an EMBL/GenBank/DDBJ whole genome shotgun (WGS) entry which is preliminary data.</text>
</comment>
<keyword evidence="4" id="KW-1185">Reference proteome</keyword>
<keyword evidence="2" id="KW-1133">Transmembrane helix</keyword>
<feature type="compositionally biased region" description="Basic and acidic residues" evidence="1">
    <location>
        <begin position="82"/>
        <end position="96"/>
    </location>
</feature>
<reference evidence="3 4" key="1">
    <citation type="submission" date="2020-08" db="EMBL/GenBank/DDBJ databases">
        <title>Genomic Encyclopedia of Type Strains, Phase IV (KMG-IV): sequencing the most valuable type-strain genomes for metagenomic binning, comparative biology and taxonomic classification.</title>
        <authorList>
            <person name="Goeker M."/>
        </authorList>
    </citation>
    <scope>NUCLEOTIDE SEQUENCE [LARGE SCALE GENOMIC DNA]</scope>
    <source>
        <strain evidence="3 4">DSM 17328</strain>
    </source>
</reference>
<dbReference type="GO" id="GO:0009271">
    <property type="term" value="P:phage shock"/>
    <property type="evidence" value="ECO:0007669"/>
    <property type="project" value="InterPro"/>
</dbReference>
<feature type="transmembrane region" description="Helical" evidence="2">
    <location>
        <begin position="6"/>
        <end position="23"/>
    </location>
</feature>
<dbReference type="NCBIfam" id="TIGR02976">
    <property type="entry name" value="phageshock_pspB"/>
    <property type="match status" value="1"/>
</dbReference>
<keyword evidence="2" id="KW-0812">Transmembrane</keyword>
<dbReference type="GO" id="GO:0006355">
    <property type="term" value="P:regulation of DNA-templated transcription"/>
    <property type="evidence" value="ECO:0007669"/>
    <property type="project" value="InterPro"/>
</dbReference>
<dbReference type="InterPro" id="IPR009554">
    <property type="entry name" value="Phageshock_PspB"/>
</dbReference>
<dbReference type="Proteomes" id="UP000566324">
    <property type="component" value="Unassembled WGS sequence"/>
</dbReference>
<keyword evidence="2" id="KW-0472">Membrane</keyword>
<evidence type="ECO:0000313" key="3">
    <source>
        <dbReference type="EMBL" id="MBB4632020.1"/>
    </source>
</evidence>
<feature type="region of interest" description="Disordered" evidence="1">
    <location>
        <begin position="72"/>
        <end position="96"/>
    </location>
</feature>
<sequence length="96" mass="11193">MDAALVPLVALIVIFIGMPWLFLHYRMKSKQNRSLSIEDERMLDDLHQAAMRLEDRLQTIERIMSADDPNWRQISAGSPVGERPDETRTAEIRRMK</sequence>
<protein>
    <submittedName>
        <fullName evidence="3">Phage shock protein B</fullName>
    </submittedName>
</protein>
<gene>
    <name evidence="3" type="ORF">GGQ98_001637</name>
</gene>
<evidence type="ECO:0000256" key="1">
    <source>
        <dbReference type="SAM" id="MobiDB-lite"/>
    </source>
</evidence>
<evidence type="ECO:0000313" key="4">
    <source>
        <dbReference type="Proteomes" id="UP000566324"/>
    </source>
</evidence>
<dbReference type="Pfam" id="PF06667">
    <property type="entry name" value="PspB"/>
    <property type="match status" value="1"/>
</dbReference>
<organism evidence="3 4">
    <name type="scientific">Sphingosinicella soli</name>
    <dbReference type="NCBI Taxonomy" id="333708"/>
    <lineage>
        <taxon>Bacteria</taxon>
        <taxon>Pseudomonadati</taxon>
        <taxon>Pseudomonadota</taxon>
        <taxon>Alphaproteobacteria</taxon>
        <taxon>Sphingomonadales</taxon>
        <taxon>Sphingosinicellaceae</taxon>
        <taxon>Sphingosinicella</taxon>
    </lineage>
</organism>
<evidence type="ECO:0000256" key="2">
    <source>
        <dbReference type="SAM" id="Phobius"/>
    </source>
</evidence>